<protein>
    <submittedName>
        <fullName evidence="2">Tetratricopeptide repeat-containing protein</fullName>
    </submittedName>
</protein>
<dbReference type="Pfam" id="PF00535">
    <property type="entry name" value="Glycos_transf_2"/>
    <property type="match status" value="1"/>
</dbReference>
<name>A0A1M4S9G8_9FIRM</name>
<dbReference type="RefSeq" id="WP_073233818.1">
    <property type="nucleotide sequence ID" value="NZ_FQUY01000001.1"/>
</dbReference>
<dbReference type="InterPro" id="IPR011990">
    <property type="entry name" value="TPR-like_helical_dom_sf"/>
</dbReference>
<dbReference type="InterPro" id="IPR001173">
    <property type="entry name" value="Glyco_trans_2-like"/>
</dbReference>
<dbReference type="Proteomes" id="UP000184148">
    <property type="component" value="Unassembled WGS sequence"/>
</dbReference>
<dbReference type="SUPFAM" id="SSF53448">
    <property type="entry name" value="Nucleotide-diphospho-sugar transferases"/>
    <property type="match status" value="1"/>
</dbReference>
<feature type="domain" description="Glycosyltransferase 2-like" evidence="1">
    <location>
        <begin position="8"/>
        <end position="130"/>
    </location>
</feature>
<dbReference type="CDD" id="cd02511">
    <property type="entry name" value="Beta4Glucosyltransferase"/>
    <property type="match status" value="1"/>
</dbReference>
<accession>A0A1M4S9G8</accession>
<evidence type="ECO:0000313" key="2">
    <source>
        <dbReference type="EMBL" id="SHE28697.1"/>
    </source>
</evidence>
<dbReference type="PANTHER" id="PTHR43630">
    <property type="entry name" value="POLY-BETA-1,6-N-ACETYL-D-GLUCOSAMINE SYNTHASE"/>
    <property type="match status" value="1"/>
</dbReference>
<dbReference type="InterPro" id="IPR029044">
    <property type="entry name" value="Nucleotide-diphossugar_trans"/>
</dbReference>
<dbReference type="OrthoDB" id="9815923at2"/>
<proteinExistence type="predicted"/>
<reference evidence="3" key="1">
    <citation type="submission" date="2016-11" db="EMBL/GenBank/DDBJ databases">
        <authorList>
            <person name="Varghese N."/>
            <person name="Submissions S."/>
        </authorList>
    </citation>
    <scope>NUCLEOTIDE SEQUENCE [LARGE SCALE GENOMIC DNA]</scope>
    <source>
        <strain evidence="3">DSM 12395</strain>
    </source>
</reference>
<dbReference type="Gene3D" id="1.25.40.10">
    <property type="entry name" value="Tetratricopeptide repeat domain"/>
    <property type="match status" value="1"/>
</dbReference>
<gene>
    <name evidence="2" type="ORF">SAMN02745133_00019</name>
</gene>
<dbReference type="STRING" id="1121429.SAMN02745133_00019"/>
<dbReference type="EMBL" id="FQUY01000001">
    <property type="protein sequence ID" value="SHE28697.1"/>
    <property type="molecule type" value="Genomic_DNA"/>
</dbReference>
<organism evidence="2 3">
    <name type="scientific">Desulforamulus putei DSM 12395</name>
    <dbReference type="NCBI Taxonomy" id="1121429"/>
    <lineage>
        <taxon>Bacteria</taxon>
        <taxon>Bacillati</taxon>
        <taxon>Bacillota</taxon>
        <taxon>Clostridia</taxon>
        <taxon>Eubacteriales</taxon>
        <taxon>Peptococcaceae</taxon>
        <taxon>Desulforamulus</taxon>
    </lineage>
</organism>
<keyword evidence="3" id="KW-1185">Reference proteome</keyword>
<dbReference type="AlphaFoldDB" id="A0A1M4S9G8"/>
<dbReference type="PANTHER" id="PTHR43630:SF2">
    <property type="entry name" value="GLYCOSYLTRANSFERASE"/>
    <property type="match status" value="1"/>
</dbReference>
<sequence>MNERMKVSLCLITKNEQHCILSCINSVKHLVHEIVVVDTGSSDNTVPLAQKAGARVFHTEWTGDFAQARNFGLEQATGNWILILDADEVLSPEGTEGFYQLLNDSEVEGYFLTIKNFFGDGREFTTDKVLRLFRNKPSYRFTGAIHEQVAPSILKAAGGKGLASAPLVIYHYGYLDTELAGKDKFNRNTSIIYRELAKKPGDPFLLYSLALEHFQRGLVAEGVRCLDEALSQMRGSEGYFEDALVHMAVGLWGLGHMERLLEFLNNSLSMLPEQGDLLLIRGITFLNLKQYSEAAGDLVHALKTGGSKLFPEDKILSLALIVLLLQIHHLIIKSDPESQLFPLTGRLVALVQKLEFLPAKKPIHEYISVAAREIHAYALMIDNGYQGKYFCALDKMKDLVTRLLLLLMKECRPLWEVIPGHRQLFVRWKGDMDDKKGFGGESC</sequence>
<dbReference type="SUPFAM" id="SSF48452">
    <property type="entry name" value="TPR-like"/>
    <property type="match status" value="1"/>
</dbReference>
<evidence type="ECO:0000259" key="1">
    <source>
        <dbReference type="Pfam" id="PF00535"/>
    </source>
</evidence>
<dbReference type="Gene3D" id="3.90.550.10">
    <property type="entry name" value="Spore Coat Polysaccharide Biosynthesis Protein SpsA, Chain A"/>
    <property type="match status" value="1"/>
</dbReference>
<evidence type="ECO:0000313" key="3">
    <source>
        <dbReference type="Proteomes" id="UP000184148"/>
    </source>
</evidence>